<organism evidence="10 11">
    <name type="scientific">Triparma columacea</name>
    <dbReference type="NCBI Taxonomy" id="722753"/>
    <lineage>
        <taxon>Eukaryota</taxon>
        <taxon>Sar</taxon>
        <taxon>Stramenopiles</taxon>
        <taxon>Ochrophyta</taxon>
        <taxon>Bolidophyceae</taxon>
        <taxon>Parmales</taxon>
        <taxon>Triparmaceae</taxon>
        <taxon>Triparma</taxon>
    </lineage>
</organism>
<evidence type="ECO:0000256" key="2">
    <source>
        <dbReference type="ARBA" id="ARBA00007626"/>
    </source>
</evidence>
<dbReference type="Gene3D" id="3.40.50.11980">
    <property type="match status" value="1"/>
</dbReference>
<gene>
    <name evidence="10" type="ORF">TrCOL_g7883</name>
</gene>
<dbReference type="GO" id="GO:0046872">
    <property type="term" value="F:metal ion binding"/>
    <property type="evidence" value="ECO:0007669"/>
    <property type="project" value="UniProtKB-KW"/>
</dbReference>
<dbReference type="PANTHER" id="PTHR13547:SF1">
    <property type="entry name" value="MITOCHONDRIAL RIBONUCLEASE P CATALYTIC SUBUNIT"/>
    <property type="match status" value="1"/>
</dbReference>
<keyword evidence="3" id="KW-0479">Metal-binding</keyword>
<dbReference type="GO" id="GO:0004526">
    <property type="term" value="F:ribonuclease P activity"/>
    <property type="evidence" value="ECO:0007669"/>
    <property type="project" value="TreeGrafter"/>
</dbReference>
<evidence type="ECO:0000313" key="11">
    <source>
        <dbReference type="Proteomes" id="UP001165065"/>
    </source>
</evidence>
<dbReference type="GO" id="GO:0001682">
    <property type="term" value="P:tRNA 5'-leader removal"/>
    <property type="evidence" value="ECO:0007669"/>
    <property type="project" value="TreeGrafter"/>
</dbReference>
<evidence type="ECO:0000256" key="3">
    <source>
        <dbReference type="ARBA" id="ARBA00022723"/>
    </source>
</evidence>
<keyword evidence="7" id="KW-0496">Mitochondrion</keyword>
<evidence type="ECO:0000256" key="7">
    <source>
        <dbReference type="ARBA" id="ARBA00023128"/>
    </source>
</evidence>
<evidence type="ECO:0000256" key="1">
    <source>
        <dbReference type="ARBA" id="ARBA00004173"/>
    </source>
</evidence>
<comment type="subcellular location">
    <subcellularLocation>
        <location evidence="1">Mitochondrion</location>
    </subcellularLocation>
</comment>
<dbReference type="Pfam" id="PF16953">
    <property type="entry name" value="PRORP"/>
    <property type="match status" value="1"/>
</dbReference>
<comment type="caution">
    <text evidence="10">The sequence shown here is derived from an EMBL/GenBank/DDBJ whole genome shotgun (WGS) entry which is preliminary data.</text>
</comment>
<dbReference type="OrthoDB" id="46913at2759"/>
<dbReference type="EMBL" id="BRYA01000132">
    <property type="protein sequence ID" value="GMI40619.1"/>
    <property type="molecule type" value="Genomic_DNA"/>
</dbReference>
<dbReference type="InterPro" id="IPR031595">
    <property type="entry name" value="PRORP_C"/>
</dbReference>
<protein>
    <recommendedName>
        <fullName evidence="9">PRORP domain-containing protein</fullName>
    </recommendedName>
</protein>
<feature type="compositionally biased region" description="Basic and acidic residues" evidence="8">
    <location>
        <begin position="350"/>
        <end position="388"/>
    </location>
</feature>
<keyword evidence="6" id="KW-0809">Transit peptide</keyword>
<evidence type="ECO:0000256" key="4">
    <source>
        <dbReference type="ARBA" id="ARBA00022801"/>
    </source>
</evidence>
<dbReference type="PANTHER" id="PTHR13547">
    <property type="match status" value="1"/>
</dbReference>
<evidence type="ECO:0000259" key="9">
    <source>
        <dbReference type="Pfam" id="PF16953"/>
    </source>
</evidence>
<dbReference type="Proteomes" id="UP001165065">
    <property type="component" value="Unassembled WGS sequence"/>
</dbReference>
<dbReference type="AlphaFoldDB" id="A0A9W7GBW1"/>
<sequence length="394" mass="45538">MLDMVLKEGRVMGKVGNEAIVQLMRTSVEGCEVKVIERVRGDGALEEGVRLRSIEPGVEECCEMVKMNEEIVTNGRAEGDETEFQGGGKGRKRELKVREKGRRAKEWGRFKEWLEGIGEYTHVLDGANIGYLGGGMGIKWAQIGWVMRAIREGGGRGVVVMHQRHFDNLQGEDWSLVRSWGGDVYRTPNGMNDDWFWLHMSLCQGCRRGGRMPWFVSNDELRDHVFGMRASRSLEQWRERKGVKFKFGDWEREARWRRPVLNYPRGWSKRVMEVSGGWAIPWGEEGEEGKWTYVKGSRVDAERVERMRGEIEEEKKDAAKGREIIAERDKEIEKKEKKIKGLEEMYKKMKEENKRMEEEIKKGKEVSEESRKDMSKETGVAKEDEGGGKRRKVG</sequence>
<keyword evidence="5" id="KW-0862">Zinc</keyword>
<evidence type="ECO:0000256" key="6">
    <source>
        <dbReference type="ARBA" id="ARBA00022946"/>
    </source>
</evidence>
<feature type="region of interest" description="Disordered" evidence="8">
    <location>
        <begin position="350"/>
        <end position="394"/>
    </location>
</feature>
<accession>A0A9W7GBW1</accession>
<reference evidence="11" key="1">
    <citation type="journal article" date="2023" name="Commun. Biol.">
        <title>Genome analysis of Parmales, the sister group of diatoms, reveals the evolutionary specialization of diatoms from phago-mixotrophs to photoautotrophs.</title>
        <authorList>
            <person name="Ban H."/>
            <person name="Sato S."/>
            <person name="Yoshikawa S."/>
            <person name="Yamada K."/>
            <person name="Nakamura Y."/>
            <person name="Ichinomiya M."/>
            <person name="Sato N."/>
            <person name="Blanc-Mathieu R."/>
            <person name="Endo H."/>
            <person name="Kuwata A."/>
            <person name="Ogata H."/>
        </authorList>
    </citation>
    <scope>NUCLEOTIDE SEQUENCE [LARGE SCALE GENOMIC DNA]</scope>
</reference>
<comment type="similarity">
    <text evidence="2">Belongs to the PPR family. P subfamily.</text>
</comment>
<dbReference type="GO" id="GO:0005739">
    <property type="term" value="C:mitochondrion"/>
    <property type="evidence" value="ECO:0007669"/>
    <property type="project" value="UniProtKB-SubCell"/>
</dbReference>
<keyword evidence="11" id="KW-1185">Reference proteome</keyword>
<name>A0A9W7GBW1_9STRA</name>
<keyword evidence="4" id="KW-0378">Hydrolase</keyword>
<feature type="domain" description="PRORP" evidence="9">
    <location>
        <begin position="104"/>
        <end position="245"/>
    </location>
</feature>
<proteinExistence type="inferred from homology"/>
<evidence type="ECO:0000256" key="5">
    <source>
        <dbReference type="ARBA" id="ARBA00022833"/>
    </source>
</evidence>
<evidence type="ECO:0000256" key="8">
    <source>
        <dbReference type="SAM" id="MobiDB-lite"/>
    </source>
</evidence>
<evidence type="ECO:0000313" key="10">
    <source>
        <dbReference type="EMBL" id="GMI40619.1"/>
    </source>
</evidence>